<feature type="compositionally biased region" description="Basic and acidic residues" evidence="1">
    <location>
        <begin position="138"/>
        <end position="154"/>
    </location>
</feature>
<organism evidence="2">
    <name type="scientific">uncultured Caudovirales phage</name>
    <dbReference type="NCBI Taxonomy" id="2100421"/>
    <lineage>
        <taxon>Viruses</taxon>
        <taxon>Duplodnaviria</taxon>
        <taxon>Heunggongvirae</taxon>
        <taxon>Uroviricota</taxon>
        <taxon>Caudoviricetes</taxon>
        <taxon>Peduoviridae</taxon>
        <taxon>Maltschvirus</taxon>
        <taxon>Maltschvirus maltsch</taxon>
    </lineage>
</organism>
<feature type="region of interest" description="Disordered" evidence="1">
    <location>
        <begin position="107"/>
        <end position="164"/>
    </location>
</feature>
<reference evidence="2" key="1">
    <citation type="submission" date="2020-04" db="EMBL/GenBank/DDBJ databases">
        <authorList>
            <person name="Chiriac C."/>
            <person name="Salcher M."/>
            <person name="Ghai R."/>
            <person name="Kavagutti S V."/>
        </authorList>
    </citation>
    <scope>NUCLEOTIDE SEQUENCE</scope>
</reference>
<evidence type="ECO:0000313" key="2">
    <source>
        <dbReference type="EMBL" id="CAB4152880.1"/>
    </source>
</evidence>
<accession>A0A6J5N6V5</accession>
<name>A0A6J5N6V5_9CAUD</name>
<sequence length="261" mass="29995">MSTRTYFVRLNIDDMSAAISALDSTEERGQWLEGFQIGVNGHPNRESWPEPKQLGYGFGLDCFEAVERLRDSQKTKGILSAESRKQANGTAQPCKSMIEPFPEPLFEAGSNRSRTGHRTNSEPDIEPLSNLTNNHVTNNHEAKSHEAKSHETRNQKTSMRAKPQKPTFELWLENAKAKFPWWPTKDIQKVHDHYEANGWKQSNGNPIVNWQAAQRTCYRNWETQNPRAEYDYRQSQRQHPPERDDEAIVHQSSIFGALHVA</sequence>
<proteinExistence type="predicted"/>
<evidence type="ECO:0000256" key="1">
    <source>
        <dbReference type="SAM" id="MobiDB-lite"/>
    </source>
</evidence>
<protein>
    <submittedName>
        <fullName evidence="2">Uncharacterized protein</fullName>
    </submittedName>
</protein>
<dbReference type="EMBL" id="LR796591">
    <property type="protein sequence ID" value="CAB4152880.1"/>
    <property type="molecule type" value="Genomic_DNA"/>
</dbReference>
<gene>
    <name evidence="2" type="ORF">UFOVP602_29</name>
</gene>